<dbReference type="EC" id="3.1.1.96" evidence="2"/>
<dbReference type="Pfam" id="PF02580">
    <property type="entry name" value="Tyr_Deacylase"/>
    <property type="match status" value="1"/>
</dbReference>
<comment type="subcellular location">
    <subcellularLocation>
        <location evidence="2">Cytoplasm</location>
    </subcellularLocation>
</comment>
<organism evidence="3 4">
    <name type="scientific">Candidatus Edwardsbacteria bacterium GWF2_54_11</name>
    <dbReference type="NCBI Taxonomy" id="1817851"/>
    <lineage>
        <taxon>Bacteria</taxon>
        <taxon>Candidatus Edwardsiibacteriota</taxon>
    </lineage>
</organism>
<evidence type="ECO:0000313" key="3">
    <source>
        <dbReference type="EMBL" id="OGF14062.1"/>
    </source>
</evidence>
<keyword evidence="2" id="KW-0694">RNA-binding</keyword>
<proteinExistence type="inferred from homology"/>
<dbReference type="SUPFAM" id="SSF69500">
    <property type="entry name" value="DTD-like"/>
    <property type="match status" value="1"/>
</dbReference>
<gene>
    <name evidence="2" type="primary">dtd</name>
    <name evidence="3" type="ORF">A2024_05890</name>
</gene>
<dbReference type="CDD" id="cd00563">
    <property type="entry name" value="Dtyr_deacylase"/>
    <property type="match status" value="1"/>
</dbReference>
<dbReference type="PANTHER" id="PTHR10472:SF5">
    <property type="entry name" value="D-AMINOACYL-TRNA DEACYLASE 1"/>
    <property type="match status" value="1"/>
</dbReference>
<dbReference type="HAMAP" id="MF_00518">
    <property type="entry name" value="Deacylase_Dtd"/>
    <property type="match status" value="1"/>
</dbReference>
<dbReference type="GO" id="GO:0000049">
    <property type="term" value="F:tRNA binding"/>
    <property type="evidence" value="ECO:0007669"/>
    <property type="project" value="UniProtKB-UniRule"/>
</dbReference>
<dbReference type="Proteomes" id="UP000177230">
    <property type="component" value="Unassembled WGS sequence"/>
</dbReference>
<keyword evidence="2" id="KW-0820">tRNA-binding</keyword>
<keyword evidence="2" id="KW-0378">Hydrolase</keyword>
<comment type="domain">
    <text evidence="2">A Gly-cisPro motif from one monomer fits into the active site of the other monomer to allow specific chiral rejection of L-amino acids.</text>
</comment>
<dbReference type="GO" id="GO:0005737">
    <property type="term" value="C:cytoplasm"/>
    <property type="evidence" value="ECO:0007669"/>
    <property type="project" value="UniProtKB-SubCell"/>
</dbReference>
<dbReference type="InterPro" id="IPR023509">
    <property type="entry name" value="DTD-like_sf"/>
</dbReference>
<dbReference type="EMBL" id="MFFM01000009">
    <property type="protein sequence ID" value="OGF14062.1"/>
    <property type="molecule type" value="Genomic_DNA"/>
</dbReference>
<comment type="function">
    <text evidence="2">An aminoacyl-tRNA editing enzyme that deacylates mischarged D-aminoacyl-tRNAs. Also deacylates mischarged glycyl-tRNA(Ala), protecting cells against glycine mischarging by AlaRS. Acts via tRNA-based rather than protein-based catalysis; rejects L-amino acids rather than detecting D-amino acids in the active site. By recycling D-aminoacyl-tRNA to D-amino acids and free tRNA molecules, this enzyme counteracts the toxicity associated with the formation of D-aminoacyl-tRNA entities in vivo and helps enforce protein L-homochirality.</text>
</comment>
<accession>A0A1F5RI90</accession>
<keyword evidence="2" id="KW-0963">Cytoplasm</keyword>
<feature type="short sequence motif" description="Gly-cisPro motif, important for rejection of L-amino acids" evidence="2">
    <location>
        <begin position="137"/>
        <end position="138"/>
    </location>
</feature>
<dbReference type="GO" id="GO:0043908">
    <property type="term" value="F:Ser(Gly)-tRNA(Ala) hydrolase activity"/>
    <property type="evidence" value="ECO:0007669"/>
    <property type="project" value="UniProtKB-UniRule"/>
</dbReference>
<dbReference type="GO" id="GO:0051500">
    <property type="term" value="F:D-tyrosyl-tRNA(Tyr) deacylase activity"/>
    <property type="evidence" value="ECO:0007669"/>
    <property type="project" value="TreeGrafter"/>
</dbReference>
<dbReference type="GO" id="GO:0019478">
    <property type="term" value="P:D-amino acid catabolic process"/>
    <property type="evidence" value="ECO:0007669"/>
    <property type="project" value="UniProtKB-UniRule"/>
</dbReference>
<evidence type="ECO:0000256" key="1">
    <source>
        <dbReference type="ARBA" id="ARBA00009673"/>
    </source>
</evidence>
<comment type="similarity">
    <text evidence="1 2">Belongs to the DTD family.</text>
</comment>
<dbReference type="NCBIfam" id="TIGR00256">
    <property type="entry name" value="D-aminoacyl-tRNA deacylase"/>
    <property type="match status" value="1"/>
</dbReference>
<dbReference type="AlphaFoldDB" id="A0A1F5RI90"/>
<dbReference type="GO" id="GO:0106026">
    <property type="term" value="F:Gly-tRNA(Ala) deacylase activity"/>
    <property type="evidence" value="ECO:0007669"/>
    <property type="project" value="UniProtKB-UniRule"/>
</dbReference>
<protein>
    <recommendedName>
        <fullName evidence="2">D-aminoacyl-tRNA deacylase</fullName>
        <shortName evidence="2">DTD</shortName>
        <ecNumber evidence="2">3.1.1.96</ecNumber>
    </recommendedName>
    <alternativeName>
        <fullName evidence="2">Gly-tRNA(Ala) deacylase</fullName>
        <ecNumber evidence="2">3.1.1.-</ecNumber>
    </alternativeName>
</protein>
<evidence type="ECO:0000256" key="2">
    <source>
        <dbReference type="HAMAP-Rule" id="MF_00518"/>
    </source>
</evidence>
<dbReference type="PANTHER" id="PTHR10472">
    <property type="entry name" value="D-TYROSYL-TRNA TYR DEACYLASE"/>
    <property type="match status" value="1"/>
</dbReference>
<comment type="catalytic activity">
    <reaction evidence="2">
        <text>a D-aminoacyl-tRNA + H2O = a tRNA + a D-alpha-amino acid + H(+)</text>
        <dbReference type="Rhea" id="RHEA:13953"/>
        <dbReference type="Rhea" id="RHEA-COMP:10123"/>
        <dbReference type="Rhea" id="RHEA-COMP:10124"/>
        <dbReference type="ChEBI" id="CHEBI:15377"/>
        <dbReference type="ChEBI" id="CHEBI:15378"/>
        <dbReference type="ChEBI" id="CHEBI:59871"/>
        <dbReference type="ChEBI" id="CHEBI:78442"/>
        <dbReference type="ChEBI" id="CHEBI:79333"/>
        <dbReference type="EC" id="3.1.1.96"/>
    </reaction>
</comment>
<name>A0A1F5RI90_9BACT</name>
<dbReference type="EC" id="3.1.1.-" evidence="2"/>
<evidence type="ECO:0000313" key="4">
    <source>
        <dbReference type="Proteomes" id="UP000177230"/>
    </source>
</evidence>
<comment type="catalytic activity">
    <reaction evidence="2">
        <text>glycyl-tRNA(Ala) + H2O = tRNA(Ala) + glycine + H(+)</text>
        <dbReference type="Rhea" id="RHEA:53744"/>
        <dbReference type="Rhea" id="RHEA-COMP:9657"/>
        <dbReference type="Rhea" id="RHEA-COMP:13640"/>
        <dbReference type="ChEBI" id="CHEBI:15377"/>
        <dbReference type="ChEBI" id="CHEBI:15378"/>
        <dbReference type="ChEBI" id="CHEBI:57305"/>
        <dbReference type="ChEBI" id="CHEBI:78442"/>
        <dbReference type="ChEBI" id="CHEBI:78522"/>
    </reaction>
</comment>
<sequence>MRLVIQRVSSASVTVENDLTGKIGQGLVILAGFSHLDDEAVIGKLAEKAVNLRIFEDAEGKMNLSLLDVRGGILLVSQFTLYADCRKGRRPSFTDAAAPEKAQALYQKLITAIKSYGIEVQTGMFGAKMLVEINNDGPVTVILDSRDIC</sequence>
<comment type="caution">
    <text evidence="3">The sequence shown here is derived from an EMBL/GenBank/DDBJ whole genome shotgun (WGS) entry which is preliminary data.</text>
</comment>
<dbReference type="Gene3D" id="3.50.80.10">
    <property type="entry name" value="D-tyrosyl-tRNA(Tyr) deacylase"/>
    <property type="match status" value="1"/>
</dbReference>
<reference evidence="3 4" key="1">
    <citation type="journal article" date="2016" name="Nat. Commun.">
        <title>Thousands of microbial genomes shed light on interconnected biogeochemical processes in an aquifer system.</title>
        <authorList>
            <person name="Anantharaman K."/>
            <person name="Brown C.T."/>
            <person name="Hug L.A."/>
            <person name="Sharon I."/>
            <person name="Castelle C.J."/>
            <person name="Probst A.J."/>
            <person name="Thomas B.C."/>
            <person name="Singh A."/>
            <person name="Wilkins M.J."/>
            <person name="Karaoz U."/>
            <person name="Brodie E.L."/>
            <person name="Williams K.H."/>
            <person name="Hubbard S.S."/>
            <person name="Banfield J.F."/>
        </authorList>
    </citation>
    <scope>NUCLEOTIDE SEQUENCE [LARGE SCALE GENOMIC DNA]</scope>
</reference>
<dbReference type="FunFam" id="3.50.80.10:FF:000001">
    <property type="entry name" value="D-aminoacyl-tRNA deacylase"/>
    <property type="match status" value="1"/>
</dbReference>
<comment type="subunit">
    <text evidence="2">Homodimer.</text>
</comment>
<dbReference type="InterPro" id="IPR003732">
    <property type="entry name" value="Daa-tRNA_deacyls_DTD"/>
</dbReference>